<dbReference type="InterPro" id="IPR001478">
    <property type="entry name" value="PDZ"/>
</dbReference>
<organism>
    <name type="scientific">Ixodes scapularis</name>
    <name type="common">Black-legged tick</name>
    <name type="synonym">Deer tick</name>
    <dbReference type="NCBI Taxonomy" id="6945"/>
    <lineage>
        <taxon>Eukaryota</taxon>
        <taxon>Metazoa</taxon>
        <taxon>Ecdysozoa</taxon>
        <taxon>Arthropoda</taxon>
        <taxon>Chelicerata</taxon>
        <taxon>Arachnida</taxon>
        <taxon>Acari</taxon>
        <taxon>Parasitiformes</taxon>
        <taxon>Ixodida</taxon>
        <taxon>Ixodoidea</taxon>
        <taxon>Ixodidae</taxon>
        <taxon>Ixodinae</taxon>
        <taxon>Ixodes</taxon>
    </lineage>
</organism>
<dbReference type="InterPro" id="IPR036034">
    <property type="entry name" value="PDZ_sf"/>
</dbReference>
<feature type="non-terminal residue" evidence="4">
    <location>
        <position position="1"/>
    </location>
</feature>
<evidence type="ECO:0000313" key="5">
    <source>
        <dbReference type="EnsemblMetazoa" id="ISCW003476-PA"/>
    </source>
</evidence>
<dbReference type="SUPFAM" id="SSF50156">
    <property type="entry name" value="PDZ domain-like"/>
    <property type="match status" value="1"/>
</dbReference>
<dbReference type="PROSITE" id="PS50106">
    <property type="entry name" value="PDZ"/>
    <property type="match status" value="1"/>
</dbReference>
<dbReference type="EMBL" id="DS731745">
    <property type="protein sequence ID" value="EEC07025.1"/>
    <property type="molecule type" value="Genomic_DNA"/>
</dbReference>
<dbReference type="GO" id="GO:0043495">
    <property type="term" value="F:protein-membrane adaptor activity"/>
    <property type="evidence" value="ECO:0000318"/>
    <property type="project" value="GO_Central"/>
</dbReference>
<dbReference type="STRING" id="6945.B7PKA3"/>
<evidence type="ECO:0000256" key="1">
    <source>
        <dbReference type="ARBA" id="ARBA00022737"/>
    </source>
</evidence>
<dbReference type="InterPro" id="IPR051067">
    <property type="entry name" value="NHER"/>
</dbReference>
<dbReference type="EMBL" id="ABJB010495367">
    <property type="status" value="NOT_ANNOTATED_CDS"/>
    <property type="molecule type" value="Genomic_DNA"/>
</dbReference>
<dbReference type="Proteomes" id="UP000001555">
    <property type="component" value="Unassembled WGS sequence"/>
</dbReference>
<dbReference type="EnsemblMetazoa" id="ISCW003476-RA">
    <property type="protein sequence ID" value="ISCW003476-PA"/>
    <property type="gene ID" value="ISCW003476"/>
</dbReference>
<dbReference type="GO" id="GO:0016324">
    <property type="term" value="C:apical plasma membrane"/>
    <property type="evidence" value="ECO:0000318"/>
    <property type="project" value="GO_Central"/>
</dbReference>
<reference evidence="4 6" key="1">
    <citation type="submission" date="2008-03" db="EMBL/GenBank/DDBJ databases">
        <title>Annotation of Ixodes scapularis.</title>
        <authorList>
            <consortium name="Ixodes scapularis Genome Project Consortium"/>
            <person name="Caler E."/>
            <person name="Hannick L.I."/>
            <person name="Bidwell S."/>
            <person name="Joardar V."/>
            <person name="Thiagarajan M."/>
            <person name="Amedeo P."/>
            <person name="Galinsky K.J."/>
            <person name="Schobel S."/>
            <person name="Inman J."/>
            <person name="Hostetler J."/>
            <person name="Miller J."/>
            <person name="Hammond M."/>
            <person name="Megy K."/>
            <person name="Lawson D."/>
            <person name="Kodira C."/>
            <person name="Sutton G."/>
            <person name="Meyer J."/>
            <person name="Hill C.A."/>
            <person name="Birren B."/>
            <person name="Nene V."/>
            <person name="Collins F."/>
            <person name="Alarcon-Chaidez F."/>
            <person name="Wikel S."/>
            <person name="Strausberg R."/>
        </authorList>
    </citation>
    <scope>NUCLEOTIDE SEQUENCE [LARGE SCALE GENOMIC DNA]</scope>
    <source>
        <strain evidence="6">Wikel</strain>
        <strain evidence="4">Wikel colony</strain>
    </source>
</reference>
<feature type="region of interest" description="Disordered" evidence="2">
    <location>
        <begin position="151"/>
        <end position="189"/>
    </location>
</feature>
<sequence>ESETVELPPDAPAPRLCQMKKWEDFEGYGFNLHAEKDKLGQYVGKIDEGSPAEYAGLREGDRIVEVNGVNITSETHRQIVERIKKVPNETNLLVVSLEAEKWYRDHKIAVTGSQANVVQLRNPALNPATAGDREAEERHAEEDAVLADAPTPVLPVEPPRVPTEANGGASTMATTTTSEAKGASNGSLNLNMSASEMRQLLAQRKKHDPKKVQMDLKKKYELIEQM</sequence>
<keyword evidence="7" id="KW-1267">Proteomics identification</keyword>
<evidence type="ECO:0007829" key="7">
    <source>
        <dbReference type="PeptideAtlas" id="B7PKA3"/>
    </source>
</evidence>
<name>B7PKA3_IXOSC</name>
<dbReference type="GO" id="GO:0072659">
    <property type="term" value="P:protein localization to plasma membrane"/>
    <property type="evidence" value="ECO:0000318"/>
    <property type="project" value="GO_Central"/>
</dbReference>
<accession>B7PKA3</accession>
<dbReference type="HOGENOM" id="CLU_038627_2_0_1"/>
<dbReference type="PANTHER" id="PTHR14191">
    <property type="entry name" value="PDZ DOMAIN CONTAINING PROTEIN"/>
    <property type="match status" value="1"/>
</dbReference>
<dbReference type="Pfam" id="PF00595">
    <property type="entry name" value="PDZ"/>
    <property type="match status" value="1"/>
</dbReference>
<proteinExistence type="evidence at protein level"/>
<evidence type="ECO:0000259" key="3">
    <source>
        <dbReference type="PROSITE" id="PS50106"/>
    </source>
</evidence>
<dbReference type="FunCoup" id="B7PKA3">
    <property type="interactions" value="2"/>
</dbReference>
<protein>
    <submittedName>
        <fullName evidence="4 5">PDZ domain-containing protein, putative</fullName>
    </submittedName>
</protein>
<evidence type="ECO:0000313" key="6">
    <source>
        <dbReference type="Proteomes" id="UP000001555"/>
    </source>
</evidence>
<dbReference type="EMBL" id="ABJB010914788">
    <property type="status" value="NOT_ANNOTATED_CDS"/>
    <property type="molecule type" value="Genomic_DNA"/>
</dbReference>
<dbReference type="EMBL" id="ABJB010585195">
    <property type="status" value="NOT_ANNOTATED_CDS"/>
    <property type="molecule type" value="Genomic_DNA"/>
</dbReference>
<dbReference type="AlphaFoldDB" id="B7PKA3"/>
<dbReference type="VEuPathDB" id="VectorBase:ISCW003476"/>
<dbReference type="Gene3D" id="2.30.42.10">
    <property type="match status" value="1"/>
</dbReference>
<dbReference type="VEuPathDB" id="VectorBase:ISCP_002271"/>
<evidence type="ECO:0000256" key="2">
    <source>
        <dbReference type="SAM" id="MobiDB-lite"/>
    </source>
</evidence>
<dbReference type="PaxDb" id="6945-B7PKA3"/>
<gene>
    <name evidence="4" type="ORF">IscW_ISCW003476</name>
</gene>
<keyword evidence="6" id="KW-1185">Reference proteome</keyword>
<evidence type="ECO:0000313" key="4">
    <source>
        <dbReference type="EMBL" id="EEC07025.1"/>
    </source>
</evidence>
<dbReference type="SMART" id="SM00228">
    <property type="entry name" value="PDZ"/>
    <property type="match status" value="1"/>
</dbReference>
<feature type="domain" description="PDZ" evidence="3">
    <location>
        <begin position="16"/>
        <end position="98"/>
    </location>
</feature>
<feature type="compositionally biased region" description="Pro residues" evidence="2">
    <location>
        <begin position="152"/>
        <end position="161"/>
    </location>
</feature>
<dbReference type="VEuPathDB" id="VectorBase:ISCI003476"/>
<keyword evidence="1" id="KW-0677">Repeat</keyword>
<dbReference type="CDD" id="cd06768">
    <property type="entry name" value="PDZ_NHERF-like"/>
    <property type="match status" value="1"/>
</dbReference>
<dbReference type="PANTHER" id="PTHR14191:SF3">
    <property type="entry name" value="NA(+)_H(+) EXCHANGE REGULATORY COFACTOR-LIKE PROTEIN NRFL-1"/>
    <property type="match status" value="1"/>
</dbReference>
<dbReference type="OrthoDB" id="10007415at2759"/>
<dbReference type="EMBL" id="ABJB010154035">
    <property type="status" value="NOT_ANNOTATED_CDS"/>
    <property type="molecule type" value="Genomic_DNA"/>
</dbReference>
<feature type="compositionally biased region" description="Low complexity" evidence="2">
    <location>
        <begin position="167"/>
        <end position="178"/>
    </location>
</feature>
<reference evidence="5" key="2">
    <citation type="submission" date="2020-05" db="UniProtKB">
        <authorList>
            <consortium name="EnsemblMetazoa"/>
        </authorList>
    </citation>
    <scope>IDENTIFICATION</scope>
    <source>
        <strain evidence="5">wikel</strain>
    </source>
</reference>